<sequence length="528" mass="60324">MFYPEKRDGFSRTGKFEVEGRTVQTPAILEVGEIPEWDFGLAPTSLKFISEELYSRLRPINEEVEILTSLHLLSPRQLVQVFEDLSKEGVSPKPLYAASSALPSNVSLLIYLGADLVDNVLAIAKAYSGIYFLGEVEVEISKLRRLPCNCIHCRNRVVDEVENLLETTAKHNTEMLRMEVEKCRRLILNEELRNYVEGKVKLNPEFTAALRLSDSLRNHSTFPRFRKSRCNFSALESSSRFEVRYFFERALECYKPFSDTVLLLPCTARKPYLTSRTHRALRSKVKVNVNEIIISSPLVVPREFELLYPAVNYDTPVTGHWSEEEVSFVAGWLKRFIEKGGFRKVVAHVTGGYRKVVERVEDEVEAEVVYTAEKDVLSDESIERLKQEIESKGKVDLYRRILEHMLSYQFGITWSGKVAGRYPELELLEGKKRLARVDRIYGMLDIYEKIAAYLLEKNIYTVEIGDFEVKGTIFAGGVLRADEKIRPNDVVVFHNSRIFGVGLAAMSGKEMAGSEKGIAINVKRKFSF</sequence>
<dbReference type="Pfam" id="PF22176">
    <property type="entry name" value="AF_0587-like_pre-PUA"/>
    <property type="match status" value="1"/>
</dbReference>
<evidence type="ECO:0000256" key="3">
    <source>
        <dbReference type="ARBA" id="ARBA00022694"/>
    </source>
</evidence>
<dbReference type="NCBIfam" id="NF040592">
    <property type="entry name" value="tRNA_mod_ArcS"/>
    <property type="match status" value="1"/>
</dbReference>
<dbReference type="InterPro" id="IPR040777">
    <property type="entry name" value="DUF5591"/>
</dbReference>
<reference evidence="5 6" key="1">
    <citation type="submission" date="2013-07" db="EMBL/GenBank/DDBJ databases">
        <title>Genome of Archaeoglobus fulgidus.</title>
        <authorList>
            <person name="Fiebig A."/>
            <person name="Birkeland N.-K."/>
        </authorList>
    </citation>
    <scope>NUCLEOTIDE SEQUENCE [LARGE SCALE GENOMIC DNA]</scope>
    <source>
        <strain evidence="5 6">DSM 8774</strain>
    </source>
</reference>
<dbReference type="Gene3D" id="2.30.130.10">
    <property type="entry name" value="PUA domain"/>
    <property type="match status" value="1"/>
</dbReference>
<dbReference type="GeneID" id="24794187"/>
<protein>
    <submittedName>
        <fullName evidence="5">Queuine tRNA-ribosyltransferase</fullName>
        <ecNumber evidence="5">2.4.2.-</ecNumber>
    </submittedName>
</protein>
<dbReference type="RefSeq" id="WP_010878091.1">
    <property type="nucleotide sequence ID" value="NZ_CP006577.1"/>
</dbReference>
<dbReference type="GO" id="GO:0002099">
    <property type="term" value="P:tRNA wobble guanine modification"/>
    <property type="evidence" value="ECO:0007669"/>
    <property type="project" value="TreeGrafter"/>
</dbReference>
<feature type="domain" description="PUA" evidence="4">
    <location>
        <begin position="460"/>
        <end position="527"/>
    </location>
</feature>
<dbReference type="InterPro" id="IPR036895">
    <property type="entry name" value="Uracil-DNA_glycosylase-like_sf"/>
</dbReference>
<comment type="pathway">
    <text evidence="1">tRNA modification; archaeosine-tRNA biosynthesis.</text>
</comment>
<comment type="similarity">
    <text evidence="2">Belongs to the archaeosine synthase type 1 family.</text>
</comment>
<dbReference type="HOGENOM" id="CLU_029831_0_0_2"/>
<dbReference type="InterPro" id="IPR036511">
    <property type="entry name" value="TGT-like_sf"/>
</dbReference>
<dbReference type="InterPro" id="IPR036974">
    <property type="entry name" value="PUA_sf"/>
</dbReference>
<dbReference type="Gene3D" id="3.20.20.105">
    <property type="entry name" value="Queuine tRNA-ribosyltransferase-like"/>
    <property type="match status" value="1"/>
</dbReference>
<dbReference type="PROSITE" id="PS50890">
    <property type="entry name" value="PUA"/>
    <property type="match status" value="1"/>
</dbReference>
<name>A0A075WIQ3_ARCFL</name>
<dbReference type="GO" id="GO:0005737">
    <property type="term" value="C:cytoplasm"/>
    <property type="evidence" value="ECO:0007669"/>
    <property type="project" value="TreeGrafter"/>
</dbReference>
<evidence type="ECO:0000256" key="1">
    <source>
        <dbReference type="ARBA" id="ARBA00005030"/>
    </source>
</evidence>
<dbReference type="SUPFAM" id="SSF88802">
    <property type="entry name" value="Pre-PUA domain"/>
    <property type="match status" value="1"/>
</dbReference>
<dbReference type="SMART" id="SM00359">
    <property type="entry name" value="PUA"/>
    <property type="match status" value="1"/>
</dbReference>
<dbReference type="EMBL" id="CP006577">
    <property type="protein sequence ID" value="AIG97463.1"/>
    <property type="molecule type" value="Genomic_DNA"/>
</dbReference>
<dbReference type="Pfam" id="PF17884">
    <property type="entry name" value="DUF5591"/>
    <property type="match status" value="1"/>
</dbReference>
<dbReference type="InterPro" id="IPR015947">
    <property type="entry name" value="PUA-like_sf"/>
</dbReference>
<dbReference type="Gene3D" id="3.10.450.90">
    <property type="entry name" value="ArcTGT, C2 domain"/>
    <property type="match status" value="1"/>
</dbReference>
<dbReference type="GO" id="GO:0003723">
    <property type="term" value="F:RNA binding"/>
    <property type="evidence" value="ECO:0007669"/>
    <property type="project" value="InterPro"/>
</dbReference>
<dbReference type="InterPro" id="IPR038250">
    <property type="entry name" value="TGT_C2_sf"/>
</dbReference>
<dbReference type="SUPFAM" id="SSF88697">
    <property type="entry name" value="PUA domain-like"/>
    <property type="match status" value="1"/>
</dbReference>
<dbReference type="PANTHER" id="PTHR46499:SF2">
    <property type="entry name" value="ARCHAEOSINE SYNTHASE"/>
    <property type="match status" value="1"/>
</dbReference>
<evidence type="ECO:0000256" key="2">
    <source>
        <dbReference type="ARBA" id="ARBA00008906"/>
    </source>
</evidence>
<dbReference type="EC" id="2.4.2.-" evidence="5"/>
<dbReference type="InterPro" id="IPR050076">
    <property type="entry name" value="ArchSynthase1/Queuine_TRR"/>
</dbReference>
<dbReference type="SUPFAM" id="SSF51713">
    <property type="entry name" value="tRNA-guanine transglycosylase"/>
    <property type="match status" value="1"/>
</dbReference>
<dbReference type="Pfam" id="PF01472">
    <property type="entry name" value="PUA"/>
    <property type="match status" value="1"/>
</dbReference>
<dbReference type="SMR" id="A0A075WIQ3"/>
<keyword evidence="5" id="KW-0808">Transferase</keyword>
<dbReference type="Pfam" id="PF01702">
    <property type="entry name" value="TGT"/>
    <property type="match status" value="1"/>
</dbReference>
<gene>
    <name evidence="5" type="ORF">AFULGI_00006620</name>
</gene>
<dbReference type="UniPathway" id="UPA00393"/>
<dbReference type="InterPro" id="IPR002478">
    <property type="entry name" value="PUA"/>
</dbReference>
<evidence type="ECO:0000313" key="5">
    <source>
        <dbReference type="EMBL" id="AIG97463.1"/>
    </source>
</evidence>
<dbReference type="KEGG" id="afg:AFULGI_00006620"/>
<dbReference type="InterPro" id="IPR002616">
    <property type="entry name" value="tRNA_ribo_trans-like"/>
</dbReference>
<dbReference type="InterPro" id="IPR053418">
    <property type="entry name" value="Archaeosine_synthase_1"/>
</dbReference>
<proteinExistence type="inferred from homology"/>
<evidence type="ECO:0000313" key="6">
    <source>
        <dbReference type="Proteomes" id="UP000028501"/>
    </source>
</evidence>
<organism evidence="5 6">
    <name type="scientific">Archaeoglobus fulgidus DSM 8774</name>
    <dbReference type="NCBI Taxonomy" id="1344584"/>
    <lineage>
        <taxon>Archaea</taxon>
        <taxon>Methanobacteriati</taxon>
        <taxon>Methanobacteriota</taxon>
        <taxon>Archaeoglobi</taxon>
        <taxon>Archaeoglobales</taxon>
        <taxon>Archaeoglobaceae</taxon>
        <taxon>Archaeoglobus</taxon>
    </lineage>
</organism>
<dbReference type="SUPFAM" id="SSF52141">
    <property type="entry name" value="Uracil-DNA glycosylase-like"/>
    <property type="match status" value="1"/>
</dbReference>
<keyword evidence="3" id="KW-0819">tRNA processing</keyword>
<dbReference type="Gene3D" id="3.40.50.10630">
    <property type="entry name" value="Uracil-DNA glycosylase-like"/>
    <property type="match status" value="1"/>
</dbReference>
<dbReference type="Proteomes" id="UP000028501">
    <property type="component" value="Chromosome"/>
</dbReference>
<dbReference type="InterPro" id="IPR054032">
    <property type="entry name" value="AF_0587-like_pre-PUA"/>
</dbReference>
<accession>A0A075WIQ3</accession>
<evidence type="ECO:0000259" key="4">
    <source>
        <dbReference type="SMART" id="SM00359"/>
    </source>
</evidence>
<keyword evidence="5" id="KW-0328">Glycosyltransferase</keyword>
<dbReference type="PANTHER" id="PTHR46499">
    <property type="entry name" value="QUEUINE TRNA-RIBOSYLTRANSFERASE"/>
    <property type="match status" value="1"/>
</dbReference>
<dbReference type="GO" id="GO:0016757">
    <property type="term" value="F:glycosyltransferase activity"/>
    <property type="evidence" value="ECO:0007669"/>
    <property type="project" value="UniProtKB-KW"/>
</dbReference>
<dbReference type="AlphaFoldDB" id="A0A075WIQ3"/>
<dbReference type="CDD" id="cd21149">
    <property type="entry name" value="PUA_archaeosine_TGT"/>
    <property type="match status" value="1"/>
</dbReference>